<keyword evidence="6" id="KW-1185">Reference proteome</keyword>
<name>A0A327JP55_9HYPH</name>
<dbReference type="Gene3D" id="1.10.10.10">
    <property type="entry name" value="Winged helix-like DNA-binding domain superfamily/Winged helix DNA-binding domain"/>
    <property type="match status" value="1"/>
</dbReference>
<dbReference type="PANTHER" id="PTHR42756">
    <property type="entry name" value="TRANSCRIPTIONAL REGULATOR, MARR"/>
    <property type="match status" value="1"/>
</dbReference>
<organism evidence="5 6">
    <name type="scientific">Rhodobium orientis</name>
    <dbReference type="NCBI Taxonomy" id="34017"/>
    <lineage>
        <taxon>Bacteria</taxon>
        <taxon>Pseudomonadati</taxon>
        <taxon>Pseudomonadota</taxon>
        <taxon>Alphaproteobacteria</taxon>
        <taxon>Hyphomicrobiales</taxon>
        <taxon>Rhodobiaceae</taxon>
        <taxon>Rhodobium</taxon>
    </lineage>
</organism>
<dbReference type="GO" id="GO:0003677">
    <property type="term" value="F:DNA binding"/>
    <property type="evidence" value="ECO:0007669"/>
    <property type="project" value="UniProtKB-KW"/>
</dbReference>
<dbReference type="PROSITE" id="PS01117">
    <property type="entry name" value="HTH_MARR_1"/>
    <property type="match status" value="1"/>
</dbReference>
<comment type="caution">
    <text evidence="5">The sequence shown here is derived from an EMBL/GenBank/DDBJ whole genome shotgun (WGS) entry which is preliminary data.</text>
</comment>
<dbReference type="EMBL" id="NPEV01000053">
    <property type="protein sequence ID" value="RAI25198.1"/>
    <property type="molecule type" value="Genomic_DNA"/>
</dbReference>
<proteinExistence type="predicted"/>
<dbReference type="AlphaFoldDB" id="A0A327JP55"/>
<evidence type="ECO:0000259" key="4">
    <source>
        <dbReference type="PROSITE" id="PS50995"/>
    </source>
</evidence>
<dbReference type="OrthoDB" id="511972at2"/>
<protein>
    <submittedName>
        <fullName evidence="5">MarR family transcriptional regulator</fullName>
    </submittedName>
</protein>
<dbReference type="GO" id="GO:0003700">
    <property type="term" value="F:DNA-binding transcription factor activity"/>
    <property type="evidence" value="ECO:0007669"/>
    <property type="project" value="InterPro"/>
</dbReference>
<keyword evidence="2" id="KW-0238">DNA-binding</keyword>
<sequence>MSPSKTSGFDKTRSAGYLANHMARLFAIALAEEIRPLGLAPAQFMTLLELWRKDGLTQKELVERLNVEQATMANTIARMERDGLVRRRPHPDDGRAQSILVTEKARALEEPATAAATRVNDSALNDFSQAERDQFNDLMARAIDALRSADARRKGA</sequence>
<feature type="domain" description="HTH marR-type" evidence="4">
    <location>
        <begin position="15"/>
        <end position="144"/>
    </location>
</feature>
<reference evidence="5 6" key="1">
    <citation type="submission" date="2017-07" db="EMBL/GenBank/DDBJ databases">
        <title>Draft Genome Sequences of Select Purple Nonsulfur Bacteria.</title>
        <authorList>
            <person name="Lasarre B."/>
            <person name="Mckinlay J.B."/>
        </authorList>
    </citation>
    <scope>NUCLEOTIDE SEQUENCE [LARGE SCALE GENOMIC DNA]</scope>
    <source>
        <strain evidence="5 6">DSM 11290</strain>
    </source>
</reference>
<dbReference type="InterPro" id="IPR036390">
    <property type="entry name" value="WH_DNA-bd_sf"/>
</dbReference>
<dbReference type="InterPro" id="IPR000835">
    <property type="entry name" value="HTH_MarR-typ"/>
</dbReference>
<evidence type="ECO:0000256" key="1">
    <source>
        <dbReference type="ARBA" id="ARBA00023015"/>
    </source>
</evidence>
<dbReference type="SMART" id="SM00347">
    <property type="entry name" value="HTH_MARR"/>
    <property type="match status" value="1"/>
</dbReference>
<keyword evidence="3" id="KW-0804">Transcription</keyword>
<dbReference type="InterPro" id="IPR036388">
    <property type="entry name" value="WH-like_DNA-bd_sf"/>
</dbReference>
<dbReference type="Proteomes" id="UP000249299">
    <property type="component" value="Unassembled WGS sequence"/>
</dbReference>
<accession>A0A327JP55</accession>
<evidence type="ECO:0000313" key="6">
    <source>
        <dbReference type="Proteomes" id="UP000249299"/>
    </source>
</evidence>
<keyword evidence="1" id="KW-0805">Transcription regulation</keyword>
<dbReference type="RefSeq" id="WP_111436004.1">
    <property type="nucleotide sequence ID" value="NZ_JACIGG010000002.1"/>
</dbReference>
<dbReference type="Pfam" id="PF01047">
    <property type="entry name" value="MarR"/>
    <property type="match status" value="1"/>
</dbReference>
<dbReference type="PRINTS" id="PR00598">
    <property type="entry name" value="HTHMARR"/>
</dbReference>
<dbReference type="PROSITE" id="PS50995">
    <property type="entry name" value="HTH_MARR_2"/>
    <property type="match status" value="1"/>
</dbReference>
<gene>
    <name evidence="5" type="ORF">CH339_19170</name>
</gene>
<dbReference type="SUPFAM" id="SSF46785">
    <property type="entry name" value="Winged helix' DNA-binding domain"/>
    <property type="match status" value="1"/>
</dbReference>
<dbReference type="PANTHER" id="PTHR42756:SF1">
    <property type="entry name" value="TRANSCRIPTIONAL REPRESSOR OF EMRAB OPERON"/>
    <property type="match status" value="1"/>
</dbReference>
<evidence type="ECO:0000256" key="3">
    <source>
        <dbReference type="ARBA" id="ARBA00023163"/>
    </source>
</evidence>
<evidence type="ECO:0000313" key="5">
    <source>
        <dbReference type="EMBL" id="RAI25198.1"/>
    </source>
</evidence>
<dbReference type="InterPro" id="IPR023187">
    <property type="entry name" value="Tscrpt_reg_MarR-type_CS"/>
</dbReference>
<evidence type="ECO:0000256" key="2">
    <source>
        <dbReference type="ARBA" id="ARBA00023125"/>
    </source>
</evidence>